<evidence type="ECO:0000313" key="2">
    <source>
        <dbReference type="Proteomes" id="UP000326678"/>
    </source>
</evidence>
<gene>
    <name evidence="1" type="ORF">GXM_08268</name>
</gene>
<proteinExistence type="predicted"/>
<protein>
    <submittedName>
        <fullName evidence="1">Uncharacterized protein</fullName>
    </submittedName>
</protein>
<organism evidence="1 2">
    <name type="scientific">Nostoc sphaeroides CCNUC1</name>
    <dbReference type="NCBI Taxonomy" id="2653204"/>
    <lineage>
        <taxon>Bacteria</taxon>
        <taxon>Bacillati</taxon>
        <taxon>Cyanobacteriota</taxon>
        <taxon>Cyanophyceae</taxon>
        <taxon>Nostocales</taxon>
        <taxon>Nostocaceae</taxon>
        <taxon>Nostoc</taxon>
    </lineage>
</organism>
<accession>A0A5P8WDQ2</accession>
<name>A0A5P8WDQ2_9NOSO</name>
<sequence>MGAIALLVESSFKTAEMLIIYTSYQFVPPFIYELVRNPGSTM</sequence>
<evidence type="ECO:0000313" key="1">
    <source>
        <dbReference type="EMBL" id="QFS50774.1"/>
    </source>
</evidence>
<reference evidence="1 2" key="1">
    <citation type="submission" date="2019-10" db="EMBL/GenBank/DDBJ databases">
        <title>Genomic and transcriptomic insights into the perfect genentic adaptation of a filamentous nitrogen-fixing cyanobacterium to rice fields.</title>
        <authorList>
            <person name="Chen Z."/>
        </authorList>
    </citation>
    <scope>NUCLEOTIDE SEQUENCE [LARGE SCALE GENOMIC DNA]</scope>
    <source>
        <strain evidence="1">CCNUC1</strain>
    </source>
</reference>
<keyword evidence="2" id="KW-1185">Reference proteome</keyword>
<dbReference type="EMBL" id="CP045227">
    <property type="protein sequence ID" value="QFS50774.1"/>
    <property type="molecule type" value="Genomic_DNA"/>
</dbReference>
<dbReference type="KEGG" id="nsh:GXM_08268"/>
<dbReference type="AlphaFoldDB" id="A0A5P8WDQ2"/>
<dbReference type="Proteomes" id="UP000326678">
    <property type="component" value="Chromosome Gxm2"/>
</dbReference>